<evidence type="ECO:0000256" key="7">
    <source>
        <dbReference type="ARBA" id="ARBA00023288"/>
    </source>
</evidence>
<dbReference type="InterPro" id="IPR008844">
    <property type="entry name" value="Spore_GerAC-like"/>
</dbReference>
<dbReference type="Pfam" id="PF25198">
    <property type="entry name" value="Spore_GerAC_N"/>
    <property type="match status" value="1"/>
</dbReference>
<dbReference type="NCBIfam" id="TIGR02887">
    <property type="entry name" value="spore_ger_x_C"/>
    <property type="match status" value="1"/>
</dbReference>
<keyword evidence="6" id="KW-0564">Palmitate</keyword>
<evidence type="ECO:0000256" key="4">
    <source>
        <dbReference type="ARBA" id="ARBA00022729"/>
    </source>
</evidence>
<dbReference type="EMBL" id="SKFG01000001">
    <property type="protein sequence ID" value="TCZ80958.1"/>
    <property type="molecule type" value="Genomic_DNA"/>
</dbReference>
<organism evidence="10 11">
    <name type="scientific">Paenibacillus albiflavus</name>
    <dbReference type="NCBI Taxonomy" id="2545760"/>
    <lineage>
        <taxon>Bacteria</taxon>
        <taxon>Bacillati</taxon>
        <taxon>Bacillota</taxon>
        <taxon>Bacilli</taxon>
        <taxon>Bacillales</taxon>
        <taxon>Paenibacillaceae</taxon>
        <taxon>Paenibacillus</taxon>
    </lineage>
</organism>
<dbReference type="PANTHER" id="PTHR35789:SF1">
    <property type="entry name" value="SPORE GERMINATION PROTEIN B3"/>
    <property type="match status" value="1"/>
</dbReference>
<dbReference type="Gene3D" id="3.30.300.210">
    <property type="entry name" value="Nutrient germinant receptor protein C, domain 3"/>
    <property type="match status" value="1"/>
</dbReference>
<evidence type="ECO:0000256" key="2">
    <source>
        <dbReference type="ARBA" id="ARBA00007886"/>
    </source>
</evidence>
<accession>A0A4R4ERA7</accession>
<evidence type="ECO:0000259" key="9">
    <source>
        <dbReference type="Pfam" id="PF25198"/>
    </source>
</evidence>
<evidence type="ECO:0000313" key="10">
    <source>
        <dbReference type="EMBL" id="TCZ80958.1"/>
    </source>
</evidence>
<comment type="similarity">
    <text evidence="2">Belongs to the GerABKC lipoprotein family.</text>
</comment>
<evidence type="ECO:0000256" key="1">
    <source>
        <dbReference type="ARBA" id="ARBA00004635"/>
    </source>
</evidence>
<keyword evidence="4" id="KW-0732">Signal</keyword>
<name>A0A4R4ERA7_9BACL</name>
<evidence type="ECO:0000259" key="8">
    <source>
        <dbReference type="Pfam" id="PF05504"/>
    </source>
</evidence>
<keyword evidence="11" id="KW-1185">Reference proteome</keyword>
<protein>
    <submittedName>
        <fullName evidence="10">Ger(X)C family spore germination protein</fullName>
    </submittedName>
</protein>
<dbReference type="GO" id="GO:0016020">
    <property type="term" value="C:membrane"/>
    <property type="evidence" value="ECO:0007669"/>
    <property type="project" value="UniProtKB-SubCell"/>
</dbReference>
<feature type="domain" description="Spore germination protein N-terminal" evidence="9">
    <location>
        <begin position="24"/>
        <end position="189"/>
    </location>
</feature>
<dbReference type="Pfam" id="PF05504">
    <property type="entry name" value="Spore_GerAC"/>
    <property type="match status" value="1"/>
</dbReference>
<dbReference type="OrthoDB" id="2370124at2"/>
<proteinExistence type="inferred from homology"/>
<dbReference type="InterPro" id="IPR038501">
    <property type="entry name" value="Spore_GerAC_C_sf"/>
</dbReference>
<comment type="caution">
    <text evidence="10">The sequence shown here is derived from an EMBL/GenBank/DDBJ whole genome shotgun (WGS) entry which is preliminary data.</text>
</comment>
<evidence type="ECO:0000256" key="3">
    <source>
        <dbReference type="ARBA" id="ARBA00022544"/>
    </source>
</evidence>
<evidence type="ECO:0000313" key="11">
    <source>
        <dbReference type="Proteomes" id="UP000295418"/>
    </source>
</evidence>
<keyword evidence="3" id="KW-0309">Germination</keyword>
<keyword evidence="7" id="KW-0449">Lipoprotein</keyword>
<dbReference type="PANTHER" id="PTHR35789">
    <property type="entry name" value="SPORE GERMINATION PROTEIN B3"/>
    <property type="match status" value="1"/>
</dbReference>
<feature type="domain" description="Spore germination GerAC-like C-terminal" evidence="8">
    <location>
        <begin position="201"/>
        <end position="371"/>
    </location>
</feature>
<dbReference type="Proteomes" id="UP000295418">
    <property type="component" value="Unassembled WGS sequence"/>
</dbReference>
<comment type="subcellular location">
    <subcellularLocation>
        <location evidence="1">Membrane</location>
        <topology evidence="1">Lipid-anchor</topology>
    </subcellularLocation>
</comment>
<evidence type="ECO:0000256" key="5">
    <source>
        <dbReference type="ARBA" id="ARBA00023136"/>
    </source>
</evidence>
<dbReference type="GO" id="GO:0009847">
    <property type="term" value="P:spore germination"/>
    <property type="evidence" value="ECO:0007669"/>
    <property type="project" value="InterPro"/>
</dbReference>
<reference evidence="10 11" key="1">
    <citation type="submission" date="2019-03" db="EMBL/GenBank/DDBJ databases">
        <authorList>
            <person name="Kim M.K.M."/>
        </authorList>
    </citation>
    <scope>NUCLEOTIDE SEQUENCE [LARGE SCALE GENOMIC DNA]</scope>
    <source>
        <strain evidence="10 11">18JY21-1</strain>
    </source>
</reference>
<dbReference type="InterPro" id="IPR057336">
    <property type="entry name" value="GerAC_N"/>
</dbReference>
<keyword evidence="5" id="KW-0472">Membrane</keyword>
<gene>
    <name evidence="10" type="ORF">E0485_01350</name>
</gene>
<dbReference type="AlphaFoldDB" id="A0A4R4ERA7"/>
<sequence>MKRICVLCAVIFILLIVNGCWDQDLLKNARLLYGEGIDLAPNGKLRSTFVIRDMPPGEQQSPKNDIIYTVGNTLMETREHADEQVSRHLVTYRNRIILIGEELAKQDIYPILETFYRDPKSALNARIGVTKGTAANILSLKKVGNVLIGEEIDELIKSREETTTVPKVTLENIYSVMLDPGEDFVLPYLIEEGGRVKVARIALFHDNKLTGQLSPDESTMYLLLKDRREKLARFTRKINAAHEGRQNRYNFLTFSVDKLKRKMTVQAQSDDRITVKLDLNMKLSVIEYPKDHLDKEKVLAELNQYLSKEMTDLAKETLRKIQEARCDGLGIGRELRAFHPDIWKKQKDEWGSNYQKVDFIPAIQVQITKKGVLN</sequence>
<evidence type="ECO:0000256" key="6">
    <source>
        <dbReference type="ARBA" id="ARBA00023139"/>
    </source>
</evidence>
<dbReference type="InterPro" id="IPR046953">
    <property type="entry name" value="Spore_GerAC-like_C"/>
</dbReference>
<dbReference type="RefSeq" id="WP_132415774.1">
    <property type="nucleotide sequence ID" value="NZ_SKFG01000001.1"/>
</dbReference>